<dbReference type="EMBL" id="LAZR01004245">
    <property type="protein sequence ID" value="KKN10427.1"/>
    <property type="molecule type" value="Genomic_DNA"/>
</dbReference>
<gene>
    <name evidence="1" type="ORF">LCGC14_1036710</name>
</gene>
<evidence type="ECO:0000313" key="1">
    <source>
        <dbReference type="EMBL" id="KKN10427.1"/>
    </source>
</evidence>
<comment type="caution">
    <text evidence="1">The sequence shown here is derived from an EMBL/GenBank/DDBJ whole genome shotgun (WGS) entry which is preliminary data.</text>
</comment>
<reference evidence="1" key="1">
    <citation type="journal article" date="2015" name="Nature">
        <title>Complex archaea that bridge the gap between prokaryotes and eukaryotes.</title>
        <authorList>
            <person name="Spang A."/>
            <person name="Saw J.H."/>
            <person name="Jorgensen S.L."/>
            <person name="Zaremba-Niedzwiedzka K."/>
            <person name="Martijn J."/>
            <person name="Lind A.E."/>
            <person name="van Eijk R."/>
            <person name="Schleper C."/>
            <person name="Guy L."/>
            <person name="Ettema T.J."/>
        </authorList>
    </citation>
    <scope>NUCLEOTIDE SEQUENCE</scope>
</reference>
<protein>
    <submittedName>
        <fullName evidence="1">Uncharacterized protein</fullName>
    </submittedName>
</protein>
<accession>A0A0F9NEM0</accession>
<proteinExistence type="predicted"/>
<name>A0A0F9NEM0_9ZZZZ</name>
<dbReference type="AlphaFoldDB" id="A0A0F9NEM0"/>
<organism evidence="1">
    <name type="scientific">marine sediment metagenome</name>
    <dbReference type="NCBI Taxonomy" id="412755"/>
    <lineage>
        <taxon>unclassified sequences</taxon>
        <taxon>metagenomes</taxon>
        <taxon>ecological metagenomes</taxon>
    </lineage>
</organism>
<sequence length="424" mass="47828">MAEKYIIQPIEHLLSLDKPSLHMFPGAADWPSKNLTIEQKRMRKRWGYLEDRDLGENVQGVYLYQQNDGTRHTLYLTDDDFIRREAASGKTWSHKTEEYATGNVTDISSVTVTGNGTTWVTAMVGDYFVLDEDLTADEEPDSSWRLISVASTTSLTLSAAYQKDISGTSKSYHIRRVYSTPSNQRWQVAVVDDKFCFTNDIVNVQYWAGSGYAAALDSTYATRAKYCIEYGNRLCLANLYIGGTASPWTVRTSANGDPTLWSTEDTTAVDYEFIETDDVISGLGKVGAGLVVYKTESLIFGQKTAKATDPFIFLSQKRGVGCVAPYSIVEYRGTNAFLGRDDFYKIDGDHPVAIGERIRYKFREIVSDSERENVWGFNNYLDNEILWFANTSEGPWVFVYDYKDEEWGAYWYADFISGAGRGAV</sequence>